<dbReference type="InterPro" id="IPR026541">
    <property type="entry name" value="MRG_dom"/>
</dbReference>
<dbReference type="Gene3D" id="1.10.274.30">
    <property type="entry name" value="MRG domain"/>
    <property type="match status" value="1"/>
</dbReference>
<feature type="compositionally biased region" description="Low complexity" evidence="6">
    <location>
        <begin position="181"/>
        <end position="211"/>
    </location>
</feature>
<evidence type="ECO:0000313" key="9">
    <source>
        <dbReference type="Proteomes" id="UP000001568"/>
    </source>
</evidence>
<reference evidence="8 9" key="1">
    <citation type="journal article" date="2007" name="Proc. Natl. Acad. Sci. U.S.A.">
        <title>The tiny eukaryote Ostreococcus provides genomic insights into the paradox of plankton speciation.</title>
        <authorList>
            <person name="Palenik B."/>
            <person name="Grimwood J."/>
            <person name="Aerts A."/>
            <person name="Rouze P."/>
            <person name="Salamov A."/>
            <person name="Putnam N."/>
            <person name="Dupont C."/>
            <person name="Jorgensen R."/>
            <person name="Derelle E."/>
            <person name="Rombauts S."/>
            <person name="Zhou K."/>
            <person name="Otillar R."/>
            <person name="Merchant S.S."/>
            <person name="Podell S."/>
            <person name="Gaasterland T."/>
            <person name="Napoli C."/>
            <person name="Gendler K."/>
            <person name="Manuell A."/>
            <person name="Tai V."/>
            <person name="Vallon O."/>
            <person name="Piganeau G."/>
            <person name="Jancek S."/>
            <person name="Heijde M."/>
            <person name="Jabbari K."/>
            <person name="Bowler C."/>
            <person name="Lohr M."/>
            <person name="Robbens S."/>
            <person name="Werner G."/>
            <person name="Dubchak I."/>
            <person name="Pazour G.J."/>
            <person name="Ren Q."/>
            <person name="Paulsen I."/>
            <person name="Delwiche C."/>
            <person name="Schmutz J."/>
            <person name="Rokhsar D."/>
            <person name="Van de Peer Y."/>
            <person name="Moreau H."/>
            <person name="Grigoriev I.V."/>
        </authorList>
    </citation>
    <scope>NUCLEOTIDE SEQUENCE [LARGE SCALE GENOMIC DNA]</scope>
    <source>
        <strain evidence="8 9">CCE9901</strain>
    </source>
</reference>
<comment type="subcellular location">
    <subcellularLocation>
        <location evidence="1">Nucleus</location>
    </subcellularLocation>
</comment>
<evidence type="ECO:0000256" key="3">
    <source>
        <dbReference type="ARBA" id="ARBA00023015"/>
    </source>
</evidence>
<evidence type="ECO:0000256" key="6">
    <source>
        <dbReference type="SAM" id="MobiDB-lite"/>
    </source>
</evidence>
<dbReference type="PANTHER" id="PTHR10880:SF15">
    <property type="entry name" value="MSL COMPLEX SUBUNIT 3"/>
    <property type="match status" value="1"/>
</dbReference>
<dbReference type="HOGENOM" id="CLU_662910_0_0_1"/>
<keyword evidence="2" id="KW-0156">Chromatin regulator</keyword>
<dbReference type="SUPFAM" id="SSF54160">
    <property type="entry name" value="Chromo domain-like"/>
    <property type="match status" value="1"/>
</dbReference>
<dbReference type="AlphaFoldDB" id="A4S848"/>
<dbReference type="PANTHER" id="PTHR10880">
    <property type="entry name" value="MORTALITY FACTOR 4-LIKE PROTEIN"/>
    <property type="match status" value="1"/>
</dbReference>
<dbReference type="PROSITE" id="PS51640">
    <property type="entry name" value="MRG"/>
    <property type="match status" value="1"/>
</dbReference>
<dbReference type="InterPro" id="IPR016197">
    <property type="entry name" value="Chromo-like_dom_sf"/>
</dbReference>
<dbReference type="Gramene" id="ABO99994">
    <property type="protein sequence ID" value="ABO99994"/>
    <property type="gene ID" value="OSTLU_18275"/>
</dbReference>
<dbReference type="STRING" id="436017.A4S848"/>
<dbReference type="RefSeq" id="XP_001421701.1">
    <property type="nucleotide sequence ID" value="XM_001421664.1"/>
</dbReference>
<keyword evidence="3" id="KW-0805">Transcription regulation</keyword>
<evidence type="ECO:0000313" key="8">
    <source>
        <dbReference type="EMBL" id="ABO99994.1"/>
    </source>
</evidence>
<dbReference type="GO" id="GO:0005634">
    <property type="term" value="C:nucleus"/>
    <property type="evidence" value="ECO:0007669"/>
    <property type="project" value="UniProtKB-SubCell"/>
</dbReference>
<dbReference type="GO" id="GO:0006325">
    <property type="term" value="P:chromatin organization"/>
    <property type="evidence" value="ECO:0007669"/>
    <property type="project" value="UniProtKB-KW"/>
</dbReference>
<organism evidence="8 9">
    <name type="scientific">Ostreococcus lucimarinus (strain CCE9901)</name>
    <dbReference type="NCBI Taxonomy" id="436017"/>
    <lineage>
        <taxon>Eukaryota</taxon>
        <taxon>Viridiplantae</taxon>
        <taxon>Chlorophyta</taxon>
        <taxon>Mamiellophyceae</taxon>
        <taxon>Mamiellales</taxon>
        <taxon>Bathycoccaceae</taxon>
        <taxon>Ostreococcus</taxon>
    </lineage>
</organism>
<keyword evidence="9" id="KW-1185">Reference proteome</keyword>
<feature type="compositionally biased region" description="Basic and acidic residues" evidence="6">
    <location>
        <begin position="135"/>
        <end position="150"/>
    </location>
</feature>
<dbReference type="OrthoDB" id="498816at2759"/>
<evidence type="ECO:0000256" key="1">
    <source>
        <dbReference type="ARBA" id="ARBA00004123"/>
    </source>
</evidence>
<dbReference type="Proteomes" id="UP000001568">
    <property type="component" value="Chromosome 15"/>
</dbReference>
<dbReference type="GO" id="GO:0006355">
    <property type="term" value="P:regulation of DNA-templated transcription"/>
    <property type="evidence" value="ECO:0007669"/>
    <property type="project" value="InterPro"/>
</dbReference>
<dbReference type="KEGG" id="olu:OSTLU_18275"/>
<keyword evidence="4" id="KW-0804">Transcription</keyword>
<accession>A4S848</accession>
<dbReference type="GO" id="GO:0000123">
    <property type="term" value="C:histone acetyltransferase complex"/>
    <property type="evidence" value="ECO:0007669"/>
    <property type="project" value="TreeGrafter"/>
</dbReference>
<name>A4S848_OSTLU</name>
<protein>
    <recommendedName>
        <fullName evidence="7">MRG domain-containing protein</fullName>
    </recommendedName>
</protein>
<sequence length="415" mass="44861">MLAAAEAAALAATRAVPDVAARARPARTPRATSKAISGFELGAKAIRLEGDDAVNATIVGARARDDGRGEYLVRYGGYHHPRRDDEWVDAAALRPLDATEAREKRKRARANGAVEQARGGKRRKAPAATPNETEAEARERRRLWKNEQSHVSKRRMRERRLAETAKASIAPKHRKEGRVGGAKTTAATAARASSNAAPRGASARRGDAARAVAKRAVGKSAEARGAAKAQPSAADPELTEEERVARTIRVNVPTALRKALLRDYEDSRGVDPRAYVAPRVNVANILDRFVADRADPARTKTSTQRVTAARTRAIVRGFEESFNAALDASLLYKDEWHNPVYARPSEAYGATHLLRMLNRLSTMFPPESFADADAAVAVEARANDLLRFVAQRAEEFGVVAPDAPPAPGTPDNVDA</sequence>
<proteinExistence type="predicted"/>
<evidence type="ECO:0000259" key="7">
    <source>
        <dbReference type="Pfam" id="PF05712"/>
    </source>
</evidence>
<gene>
    <name evidence="8" type="ORF">OSTLU_18275</name>
</gene>
<dbReference type="Pfam" id="PF05712">
    <property type="entry name" value="MRG"/>
    <property type="match status" value="1"/>
</dbReference>
<dbReference type="InterPro" id="IPR038217">
    <property type="entry name" value="MRG_C_sf"/>
</dbReference>
<dbReference type="Gene3D" id="2.30.30.140">
    <property type="match status" value="1"/>
</dbReference>
<evidence type="ECO:0000256" key="5">
    <source>
        <dbReference type="ARBA" id="ARBA00023242"/>
    </source>
</evidence>
<dbReference type="GeneID" id="5005838"/>
<dbReference type="InterPro" id="IPR008676">
    <property type="entry name" value="MRG"/>
</dbReference>
<feature type="region of interest" description="Disordered" evidence="6">
    <location>
        <begin position="99"/>
        <end position="241"/>
    </location>
</feature>
<keyword evidence="5" id="KW-0539">Nucleus</keyword>
<evidence type="ECO:0000256" key="4">
    <source>
        <dbReference type="ARBA" id="ARBA00023163"/>
    </source>
</evidence>
<evidence type="ECO:0000256" key="2">
    <source>
        <dbReference type="ARBA" id="ARBA00022853"/>
    </source>
</evidence>
<feature type="domain" description="MRG" evidence="7">
    <location>
        <begin position="238"/>
        <end position="396"/>
    </location>
</feature>
<dbReference type="EMBL" id="CP000595">
    <property type="protein sequence ID" value="ABO99994.1"/>
    <property type="molecule type" value="Genomic_DNA"/>
</dbReference>